<dbReference type="PANTHER" id="PTHR15629:SF2">
    <property type="entry name" value="SH3 DOMAIN-CONTAINING YSC84-LIKE PROTEIN 1"/>
    <property type="match status" value="1"/>
</dbReference>
<gene>
    <name evidence="2" type="ORF">QBZ16_002927</name>
</gene>
<sequence length="270" mass="29493">MAALKNSDPSAVLELACKEARGVLREVIGVGPEEVGQPLVLENTPLKWYWIEQCDALVFTRARKTGLLISRTHAQGFIIRRMQDKNGDYRWSGPCFLRAETTEVGLAVGRAYSATVLTCMTPKLRLELEKRRHRLFSGIEATITCGSHLLDRSDFVSAPVFSYGLAGANALRGVSADFSFGVGMLTVDDTRNAEAYGGPVSAVAVLSGRVGFPPEMAPLHADLDELLGRSARADVTDAPREIAMTRRDNSVERRAQITQDGTAAFYNMRS</sequence>
<reference evidence="2" key="1">
    <citation type="submission" date="2021-01" db="EMBL/GenBank/DDBJ databases">
        <authorList>
            <person name="Eckstrom K.M.E."/>
        </authorList>
    </citation>
    <scope>NUCLEOTIDE SEQUENCE</scope>
    <source>
        <strain evidence="2">UVCC 0001</strain>
    </source>
</reference>
<evidence type="ECO:0000313" key="3">
    <source>
        <dbReference type="Proteomes" id="UP001255856"/>
    </source>
</evidence>
<dbReference type="InterPro" id="IPR051702">
    <property type="entry name" value="SH3_domain_YSC84-like"/>
</dbReference>
<comment type="caution">
    <text evidence="2">The sequence shown here is derived from an EMBL/GenBank/DDBJ whole genome shotgun (WGS) entry which is preliminary data.</text>
</comment>
<dbReference type="GO" id="GO:0035091">
    <property type="term" value="F:phosphatidylinositol binding"/>
    <property type="evidence" value="ECO:0007669"/>
    <property type="project" value="TreeGrafter"/>
</dbReference>
<proteinExistence type="predicted"/>
<dbReference type="Proteomes" id="UP001255856">
    <property type="component" value="Unassembled WGS sequence"/>
</dbReference>
<name>A0AAD9IIV7_PROWI</name>
<accession>A0AAD9IIV7</accession>
<evidence type="ECO:0000259" key="1">
    <source>
        <dbReference type="Pfam" id="PF04366"/>
    </source>
</evidence>
<feature type="domain" description="Ysc84 actin-binding" evidence="1">
    <location>
        <begin position="101"/>
        <end position="224"/>
    </location>
</feature>
<protein>
    <recommendedName>
        <fullName evidence="1">Ysc84 actin-binding domain-containing protein</fullName>
    </recommendedName>
</protein>
<evidence type="ECO:0000313" key="2">
    <source>
        <dbReference type="EMBL" id="KAK2079236.1"/>
    </source>
</evidence>
<organism evidence="2 3">
    <name type="scientific">Prototheca wickerhamii</name>
    <dbReference type="NCBI Taxonomy" id="3111"/>
    <lineage>
        <taxon>Eukaryota</taxon>
        <taxon>Viridiplantae</taxon>
        <taxon>Chlorophyta</taxon>
        <taxon>core chlorophytes</taxon>
        <taxon>Trebouxiophyceae</taxon>
        <taxon>Chlorellales</taxon>
        <taxon>Chlorellaceae</taxon>
        <taxon>Prototheca</taxon>
    </lineage>
</organism>
<dbReference type="EMBL" id="JASFZW010000003">
    <property type="protein sequence ID" value="KAK2079236.1"/>
    <property type="molecule type" value="Genomic_DNA"/>
</dbReference>
<keyword evidence="3" id="KW-1185">Reference proteome</keyword>
<dbReference type="Pfam" id="PF04366">
    <property type="entry name" value="Ysc84"/>
    <property type="match status" value="1"/>
</dbReference>
<dbReference type="AlphaFoldDB" id="A0AAD9IIV7"/>
<dbReference type="PANTHER" id="PTHR15629">
    <property type="entry name" value="SH3YL1 PROTEIN"/>
    <property type="match status" value="1"/>
</dbReference>
<dbReference type="InterPro" id="IPR007461">
    <property type="entry name" value="Ysc84_actin-binding"/>
</dbReference>